<dbReference type="AlphaFoldDB" id="A0A8A2UCI0"/>
<dbReference type="SUPFAM" id="SSF50998">
    <property type="entry name" value="Quinoprotein alcohol dehydrogenase-like"/>
    <property type="match status" value="1"/>
</dbReference>
<dbReference type="OrthoDB" id="227446at2157"/>
<keyword evidence="2" id="KW-1185">Reference proteome</keyword>
<dbReference type="RefSeq" id="WP_207271420.1">
    <property type="nucleotide sequence ID" value="NZ_CP071463.1"/>
</dbReference>
<dbReference type="InterPro" id="IPR011047">
    <property type="entry name" value="Quinoprotein_ADH-like_sf"/>
</dbReference>
<evidence type="ECO:0000313" key="1">
    <source>
        <dbReference type="EMBL" id="QSW86294.1"/>
    </source>
</evidence>
<reference evidence="1 2" key="1">
    <citation type="journal article" date="2006" name="Int. J. Syst. Evol. Microbiol.">
        <title>Haloterrigena longa sp. nov. and Haloterrigena limicola sp. nov., extremely halophilic archaea isolated from a salt lake.</title>
        <authorList>
            <person name="Cui H.L."/>
            <person name="Tohty D."/>
            <person name="Zhou P.J."/>
            <person name="Liu S.J."/>
        </authorList>
    </citation>
    <scope>NUCLEOTIDE SEQUENCE [LARGE SCALE GENOMIC DNA]</scope>
    <source>
        <strain evidence="1 2">ABH32</strain>
    </source>
</reference>
<evidence type="ECO:0000313" key="2">
    <source>
        <dbReference type="Proteomes" id="UP000663191"/>
    </source>
</evidence>
<dbReference type="Gene3D" id="2.130.10.10">
    <property type="entry name" value="YVTN repeat-like/Quinoprotein amine dehydrogenase"/>
    <property type="match status" value="1"/>
</dbReference>
<dbReference type="Proteomes" id="UP000663191">
    <property type="component" value="Chromosome"/>
</dbReference>
<dbReference type="Pfam" id="PF25857">
    <property type="entry name" value="DUF7957"/>
    <property type="match status" value="1"/>
</dbReference>
<dbReference type="InterPro" id="IPR058263">
    <property type="entry name" value="DUF7957"/>
</dbReference>
<accession>A0A8A2UCI0</accession>
<dbReference type="EMBL" id="CP071463">
    <property type="protein sequence ID" value="QSW86294.1"/>
    <property type="molecule type" value="Genomic_DNA"/>
</dbReference>
<dbReference type="GeneID" id="63183199"/>
<protein>
    <submittedName>
        <fullName evidence="1">Uncharacterized protein</fullName>
    </submittedName>
</protein>
<dbReference type="InterPro" id="IPR015943">
    <property type="entry name" value="WD40/YVTN_repeat-like_dom_sf"/>
</dbReference>
<dbReference type="KEGG" id="hlo:J0X27_05605"/>
<organism evidence="1 2">
    <name type="scientific">Natrinema longum</name>
    <dbReference type="NCBI Taxonomy" id="370324"/>
    <lineage>
        <taxon>Archaea</taxon>
        <taxon>Methanobacteriati</taxon>
        <taxon>Methanobacteriota</taxon>
        <taxon>Stenosarchaea group</taxon>
        <taxon>Halobacteria</taxon>
        <taxon>Halobacteriales</taxon>
        <taxon>Natrialbaceae</taxon>
        <taxon>Natrinema</taxon>
    </lineage>
</organism>
<sequence>MPDLSIEDNKLASDSNEVTFDYEIEDVIECDSVIVVRLGIPPDEAHNRNVVGIDKTGARRWTIPESPLGSVEDNPYMSLSLRDGELWVGDWRGWTHRVDPETGELLEREFRK</sequence>
<name>A0A8A2UCI0_9EURY</name>
<proteinExistence type="predicted"/>
<gene>
    <name evidence="1" type="ORF">J0X27_05605</name>
</gene>